<dbReference type="GO" id="GO:0000271">
    <property type="term" value="P:polysaccharide biosynthetic process"/>
    <property type="evidence" value="ECO:0007669"/>
    <property type="project" value="InterPro"/>
</dbReference>
<evidence type="ECO:0008006" key="3">
    <source>
        <dbReference type="Google" id="ProtNLM"/>
    </source>
</evidence>
<dbReference type="Pfam" id="PF05159">
    <property type="entry name" value="Capsule_synth"/>
    <property type="match status" value="1"/>
</dbReference>
<dbReference type="GO" id="GO:0015774">
    <property type="term" value="P:polysaccharide transport"/>
    <property type="evidence" value="ECO:0007669"/>
    <property type="project" value="InterPro"/>
</dbReference>
<organism evidence="1 2">
    <name type="scientific">Pararobbsia silviterrae</name>
    <dbReference type="NCBI Taxonomy" id="1792498"/>
    <lineage>
        <taxon>Bacteria</taxon>
        <taxon>Pseudomonadati</taxon>
        <taxon>Pseudomonadota</taxon>
        <taxon>Betaproteobacteria</taxon>
        <taxon>Burkholderiales</taxon>
        <taxon>Burkholderiaceae</taxon>
        <taxon>Pararobbsia</taxon>
    </lineage>
</organism>
<reference evidence="1 2" key="1">
    <citation type="submission" date="2018-10" db="EMBL/GenBank/DDBJ databases">
        <title>Robbsia sp. DHC34, isolated from soil.</title>
        <authorList>
            <person name="Gao Z.-H."/>
            <person name="Qiu L.-H."/>
        </authorList>
    </citation>
    <scope>NUCLEOTIDE SEQUENCE [LARGE SCALE GENOMIC DNA]</scope>
    <source>
        <strain evidence="1 2">DHC34</strain>
    </source>
</reference>
<gene>
    <name evidence="1" type="ORF">D7S86_22510</name>
</gene>
<protein>
    <recommendedName>
        <fullName evidence="3">Capsular polysaccharide biosynthesis protein</fullName>
    </recommendedName>
</protein>
<accession>A0A494XB33</accession>
<dbReference type="InterPro" id="IPR007833">
    <property type="entry name" value="Capsule_polysaccharide_synth"/>
</dbReference>
<sequence>MRAGMFALRRSRHSDVARRVHGSETAIRHAPREQGQGMAVRQPDNLHILFPELASSAARDPGLNRADIVETELETPPFRLRSPWISARIHSRLDATVRDAVDITDADEARGLRLLAQLADARVGGTFWADAPAVSRPIDTLLCLPDDAAAATHMLEDIAARHDATRVFALAPTSALAARAHRTGCVATAEPCDPWPLLDQVDTVHVGAETPYALLALAAGKRLVCHAPIAYSGWGVSDDEPGVPRRGTRSIGALAAAALLRAARYADPFLGRPCSAEQAIDYLAEWRRLAETTRGIGSVFGIAWWKRREVMALLTARHAHPLDNAPQSAVAKAGARKGAVLAWSSQISTELTRHAREADVEVWQVEDGFVRSVGLGANATPPHSLVVDRKGIYFDPTRPSELESILQHTVFSPALLARAASLRHALIARRISKYNTGAHRPYTRRAAAGQRIALVPGQVTDDRSVMLGGGAIRDNLALLAQARAAAPDAWIIYKPHPDVEAGQRAGLVRDADAYRFANEIVRDLSMPVLLDDVDEVHALTSLTGFEALLRGRRVVVHGQPFYAGWGLTNDKVATPRRNRILSLDELVAGTLLLYPHYLDPVTHLPCPVEILLERLDDPSLWVNGPRIVARQAYGRLRRALGLR</sequence>
<evidence type="ECO:0000313" key="1">
    <source>
        <dbReference type="EMBL" id="RKP47740.1"/>
    </source>
</evidence>
<evidence type="ECO:0000313" key="2">
    <source>
        <dbReference type="Proteomes" id="UP000270342"/>
    </source>
</evidence>
<name>A0A494XB33_9BURK</name>
<dbReference type="AlphaFoldDB" id="A0A494XB33"/>
<dbReference type="Proteomes" id="UP000270342">
    <property type="component" value="Unassembled WGS sequence"/>
</dbReference>
<comment type="caution">
    <text evidence="1">The sequence shown here is derived from an EMBL/GenBank/DDBJ whole genome shotgun (WGS) entry which is preliminary data.</text>
</comment>
<keyword evidence="2" id="KW-1185">Reference proteome</keyword>
<proteinExistence type="predicted"/>
<dbReference type="CDD" id="cd16439">
    <property type="entry name" value="beta_Kdo_transferase_KpsC_2"/>
    <property type="match status" value="1"/>
</dbReference>
<dbReference type="EMBL" id="RBZU01000012">
    <property type="protein sequence ID" value="RKP47740.1"/>
    <property type="molecule type" value="Genomic_DNA"/>
</dbReference>